<keyword evidence="1" id="KW-0812">Transmembrane</keyword>
<reference evidence="2 3" key="1">
    <citation type="submission" date="2021-01" db="EMBL/GenBank/DDBJ databases">
        <title>Sequencing the genomes of 1000 actinobacteria strains.</title>
        <authorList>
            <person name="Klenk H.-P."/>
        </authorList>
    </citation>
    <scope>NUCLEOTIDE SEQUENCE [LARGE SCALE GENOMIC DNA]</scope>
    <source>
        <strain evidence="2 3">DSM 18239</strain>
    </source>
</reference>
<keyword evidence="1" id="KW-0472">Membrane</keyword>
<feature type="transmembrane region" description="Helical" evidence="1">
    <location>
        <begin position="121"/>
        <end position="144"/>
    </location>
</feature>
<feature type="transmembrane region" description="Helical" evidence="1">
    <location>
        <begin position="185"/>
        <end position="203"/>
    </location>
</feature>
<evidence type="ECO:0000313" key="3">
    <source>
        <dbReference type="Proteomes" id="UP000732378"/>
    </source>
</evidence>
<organism evidence="2 3">
    <name type="scientific">Nocardioides salarius</name>
    <dbReference type="NCBI Taxonomy" id="374513"/>
    <lineage>
        <taxon>Bacteria</taxon>
        <taxon>Bacillati</taxon>
        <taxon>Actinomycetota</taxon>
        <taxon>Actinomycetes</taxon>
        <taxon>Propionibacteriales</taxon>
        <taxon>Nocardioidaceae</taxon>
        <taxon>Nocardioides</taxon>
    </lineage>
</organism>
<evidence type="ECO:0000313" key="2">
    <source>
        <dbReference type="EMBL" id="MBM7509561.1"/>
    </source>
</evidence>
<dbReference type="Proteomes" id="UP000732378">
    <property type="component" value="Unassembled WGS sequence"/>
</dbReference>
<keyword evidence="3" id="KW-1185">Reference proteome</keyword>
<proteinExistence type="predicted"/>
<feature type="transmembrane region" description="Helical" evidence="1">
    <location>
        <begin position="151"/>
        <end position="173"/>
    </location>
</feature>
<dbReference type="EMBL" id="JAFBBZ010000001">
    <property type="protein sequence ID" value="MBM7509561.1"/>
    <property type="molecule type" value="Genomic_DNA"/>
</dbReference>
<keyword evidence="1" id="KW-1133">Transmembrane helix</keyword>
<accession>A0ABS2MEE5</accession>
<dbReference type="RefSeq" id="WP_204797275.1">
    <property type="nucleotide sequence ID" value="NZ_JACDTV010000027.1"/>
</dbReference>
<feature type="transmembrane region" description="Helical" evidence="1">
    <location>
        <begin position="281"/>
        <end position="302"/>
    </location>
</feature>
<name>A0ABS2MEE5_9ACTN</name>
<protein>
    <submittedName>
        <fullName evidence="2">Uncharacterized protein</fullName>
    </submittedName>
</protein>
<sequence length="338" mass="35525">MGVVAVGASMWPVGDREWVARYRTSMADRNVPALALEERERELAGTVREMKLSAAELFGDAEELASEDAAELATVEEEVRTSLGGGLQPALKEVGGMLVGLGVVASLVAIIRSGWSIDIDTALVLVGASLLVAFLGWVIARALFSSGRSAAAVAAGVGAGAVAVAGIACAAKVGAGHVAASDVPLPLLVVGLLVPGIATLVIADRMPQQELRENWDDSQWLRRFRGGLRARLVPAVTARGHVAEIEQTLAAGGMSAYSEFGHPLILAHEVARADRTARRRFWAMSTIAAVGTPLCLAVLVMANQSWGMVTIPVAVAFFLMAAGAFLVGWDRRPWTTQR</sequence>
<comment type="caution">
    <text evidence="2">The sequence shown here is derived from an EMBL/GenBank/DDBJ whole genome shotgun (WGS) entry which is preliminary data.</text>
</comment>
<feature type="transmembrane region" description="Helical" evidence="1">
    <location>
        <begin position="308"/>
        <end position="329"/>
    </location>
</feature>
<gene>
    <name evidence="2" type="ORF">JOE61_003375</name>
</gene>
<evidence type="ECO:0000256" key="1">
    <source>
        <dbReference type="SAM" id="Phobius"/>
    </source>
</evidence>
<feature type="transmembrane region" description="Helical" evidence="1">
    <location>
        <begin position="94"/>
        <end position="115"/>
    </location>
</feature>